<accession>T1GW80</accession>
<sequence length="507" mass="58231">MSVKSMSNYRLLVRQRAHLNYVRSSYATHVCPHQKETIDGVSLENALPYHEIPGPKAIPILGNTWRMMPIIGQYSISDIGKISSQLYTQYGKIVRFGGLMGRPDLLFVYDADEIEKCYRNEGPTPFRPSMPSLVNIKRKYVRTFLATLVELLECNHGEEWRQFRSKVQKPVLQLSTIRRYLSPLEVITNDFLERCENILDENSELPDDFDNEIHKWSLECIGQVALDTRLGCLEPNLAPDSEPQQIINAAKYALRNVATLELKAPYWRYFPTPLWAKYVKNMNYFVSICMKYIQSATERLKNKPQSAVGSAGEPSLLEKVLLSEKNERIATIMALDLILVGIDTISMAVCSILYQLSIRPEEQEKIFKELERLMPDPNTPLTIPLTLQEDTVICGYRIPKGIQVVFPTLVTGNMEEFVSDAATFRPERWLKQQHGGIDGKLHPFASLPYGYGARMCLGRRFADLEMQILLSKLLRNYKLEYHYEPLEYAVTFMFAPDGPLKFKLLKR</sequence>
<dbReference type="EnsemblMetazoa" id="MESCA008052-RA">
    <property type="protein sequence ID" value="MESCA008052-PA"/>
    <property type="gene ID" value="MESCA008052"/>
</dbReference>
<dbReference type="GO" id="GO:0004497">
    <property type="term" value="F:monooxygenase activity"/>
    <property type="evidence" value="ECO:0007669"/>
    <property type="project" value="UniProtKB-KW"/>
</dbReference>
<comment type="cofactor">
    <cofactor evidence="1 8">
        <name>heme</name>
        <dbReference type="ChEBI" id="CHEBI:30413"/>
    </cofactor>
</comment>
<name>T1GW80_MEGSC</name>
<dbReference type="PRINTS" id="PR00385">
    <property type="entry name" value="P450"/>
</dbReference>
<dbReference type="EMBL" id="CAQQ02153973">
    <property type="status" value="NOT_ANNOTATED_CDS"/>
    <property type="molecule type" value="Genomic_DNA"/>
</dbReference>
<dbReference type="Proteomes" id="UP000015102">
    <property type="component" value="Unassembled WGS sequence"/>
</dbReference>
<keyword evidence="6 8" id="KW-0408">Iron</keyword>
<dbReference type="GO" id="GO:0005506">
    <property type="term" value="F:iron ion binding"/>
    <property type="evidence" value="ECO:0007669"/>
    <property type="project" value="InterPro"/>
</dbReference>
<keyword evidence="3 8" id="KW-0349">Heme</keyword>
<dbReference type="STRING" id="36166.T1GW80"/>
<dbReference type="AlphaFoldDB" id="T1GW80"/>
<dbReference type="EMBL" id="CAQQ02153972">
    <property type="status" value="NOT_ANNOTATED_CDS"/>
    <property type="molecule type" value="Genomic_DNA"/>
</dbReference>
<feature type="binding site" description="axial binding residue" evidence="8">
    <location>
        <position position="456"/>
    </location>
    <ligand>
        <name>heme</name>
        <dbReference type="ChEBI" id="CHEBI:30413"/>
    </ligand>
    <ligandPart>
        <name>Fe</name>
        <dbReference type="ChEBI" id="CHEBI:18248"/>
    </ligandPart>
</feature>
<evidence type="ECO:0008006" key="11">
    <source>
        <dbReference type="Google" id="ProtNLM"/>
    </source>
</evidence>
<reference evidence="10" key="1">
    <citation type="submission" date="2013-02" db="EMBL/GenBank/DDBJ databases">
        <authorList>
            <person name="Hughes D."/>
        </authorList>
    </citation>
    <scope>NUCLEOTIDE SEQUENCE</scope>
    <source>
        <strain>Durham</strain>
        <strain evidence="10">NC isolate 2 -- Noor lab</strain>
    </source>
</reference>
<evidence type="ECO:0000256" key="2">
    <source>
        <dbReference type="ARBA" id="ARBA00010617"/>
    </source>
</evidence>
<dbReference type="InterPro" id="IPR001128">
    <property type="entry name" value="Cyt_P450"/>
</dbReference>
<dbReference type="GO" id="GO:0016705">
    <property type="term" value="F:oxidoreductase activity, acting on paired donors, with incorporation or reduction of molecular oxygen"/>
    <property type="evidence" value="ECO:0007669"/>
    <property type="project" value="InterPro"/>
</dbReference>
<evidence type="ECO:0000256" key="1">
    <source>
        <dbReference type="ARBA" id="ARBA00001971"/>
    </source>
</evidence>
<evidence type="ECO:0000256" key="7">
    <source>
        <dbReference type="ARBA" id="ARBA00023033"/>
    </source>
</evidence>
<dbReference type="PANTHER" id="PTHR24279:SF120">
    <property type="entry name" value="CYTOCHROME P450"/>
    <property type="match status" value="1"/>
</dbReference>
<evidence type="ECO:0000256" key="6">
    <source>
        <dbReference type="ARBA" id="ARBA00023004"/>
    </source>
</evidence>
<comment type="similarity">
    <text evidence="2">Belongs to the cytochrome P450 family.</text>
</comment>
<dbReference type="GO" id="GO:0020037">
    <property type="term" value="F:heme binding"/>
    <property type="evidence" value="ECO:0007669"/>
    <property type="project" value="InterPro"/>
</dbReference>
<dbReference type="PRINTS" id="PR00463">
    <property type="entry name" value="EP450I"/>
</dbReference>
<keyword evidence="5" id="KW-0560">Oxidoreductase</keyword>
<dbReference type="InterPro" id="IPR036396">
    <property type="entry name" value="Cyt_P450_sf"/>
</dbReference>
<dbReference type="InterPro" id="IPR050479">
    <property type="entry name" value="CYP11_CYP27_families"/>
</dbReference>
<dbReference type="Gene3D" id="1.10.630.10">
    <property type="entry name" value="Cytochrome P450"/>
    <property type="match status" value="1"/>
</dbReference>
<keyword evidence="4 8" id="KW-0479">Metal-binding</keyword>
<dbReference type="Pfam" id="PF00067">
    <property type="entry name" value="p450"/>
    <property type="match status" value="2"/>
</dbReference>
<keyword evidence="7" id="KW-0503">Monooxygenase</keyword>
<organism evidence="9 10">
    <name type="scientific">Megaselia scalaris</name>
    <name type="common">Humpbacked fly</name>
    <name type="synonym">Phora scalaris</name>
    <dbReference type="NCBI Taxonomy" id="36166"/>
    <lineage>
        <taxon>Eukaryota</taxon>
        <taxon>Metazoa</taxon>
        <taxon>Ecdysozoa</taxon>
        <taxon>Arthropoda</taxon>
        <taxon>Hexapoda</taxon>
        <taxon>Insecta</taxon>
        <taxon>Pterygota</taxon>
        <taxon>Neoptera</taxon>
        <taxon>Endopterygota</taxon>
        <taxon>Diptera</taxon>
        <taxon>Brachycera</taxon>
        <taxon>Muscomorpha</taxon>
        <taxon>Platypezoidea</taxon>
        <taxon>Phoridae</taxon>
        <taxon>Megaseliini</taxon>
        <taxon>Megaselia</taxon>
    </lineage>
</organism>
<keyword evidence="10" id="KW-1185">Reference proteome</keyword>
<dbReference type="HOGENOM" id="CLU_001570_28_0_1"/>
<evidence type="ECO:0000256" key="8">
    <source>
        <dbReference type="PIRSR" id="PIRSR602401-1"/>
    </source>
</evidence>
<evidence type="ECO:0000256" key="5">
    <source>
        <dbReference type="ARBA" id="ARBA00023002"/>
    </source>
</evidence>
<dbReference type="SUPFAM" id="SSF48264">
    <property type="entry name" value="Cytochrome P450"/>
    <property type="match status" value="1"/>
</dbReference>
<protein>
    <recommendedName>
        <fullName evidence="11">Cytochrome P450</fullName>
    </recommendedName>
</protein>
<evidence type="ECO:0000313" key="10">
    <source>
        <dbReference type="Proteomes" id="UP000015102"/>
    </source>
</evidence>
<dbReference type="OMA" id="HEPLEYA"/>
<reference evidence="9" key="2">
    <citation type="submission" date="2015-06" db="UniProtKB">
        <authorList>
            <consortium name="EnsemblMetazoa"/>
        </authorList>
    </citation>
    <scope>IDENTIFICATION</scope>
</reference>
<dbReference type="InterPro" id="IPR002401">
    <property type="entry name" value="Cyt_P450_E_grp-I"/>
</dbReference>
<evidence type="ECO:0000313" key="9">
    <source>
        <dbReference type="EnsemblMetazoa" id="MESCA008052-PA"/>
    </source>
</evidence>
<dbReference type="CDD" id="cd11054">
    <property type="entry name" value="CYP24A1-like"/>
    <property type="match status" value="1"/>
</dbReference>
<evidence type="ECO:0000256" key="3">
    <source>
        <dbReference type="ARBA" id="ARBA00022617"/>
    </source>
</evidence>
<evidence type="ECO:0000256" key="4">
    <source>
        <dbReference type="ARBA" id="ARBA00022723"/>
    </source>
</evidence>
<proteinExistence type="inferred from homology"/>
<dbReference type="EMBL" id="CAQQ02153974">
    <property type="status" value="NOT_ANNOTATED_CDS"/>
    <property type="molecule type" value="Genomic_DNA"/>
</dbReference>
<dbReference type="PANTHER" id="PTHR24279">
    <property type="entry name" value="CYTOCHROME P450"/>
    <property type="match status" value="1"/>
</dbReference>